<sequence>MRTRRPPARRREAVAQAQARNRSIHIPEHASEIRPLRSDRCRDPLRAGPGWVEEAGRLGRQDRSSRNGSSQVVLAVHSLGHSPSSRRERSDARPERNRAKAGPERAVNRPNTAPSLPLTCQAPAKVVRALMAPPKLE</sequence>
<name>A0ABP6DAU5_9ACTN</name>
<feature type="compositionally biased region" description="Basic and acidic residues" evidence="1">
    <location>
        <begin position="25"/>
        <end position="45"/>
    </location>
</feature>
<dbReference type="Proteomes" id="UP001501447">
    <property type="component" value="Unassembled WGS sequence"/>
</dbReference>
<evidence type="ECO:0000313" key="2">
    <source>
        <dbReference type="EMBL" id="GAA2638282.1"/>
    </source>
</evidence>
<feature type="region of interest" description="Disordered" evidence="1">
    <location>
        <begin position="1"/>
        <end position="119"/>
    </location>
</feature>
<comment type="caution">
    <text evidence="2">The sequence shown here is derived from an EMBL/GenBank/DDBJ whole genome shotgun (WGS) entry which is preliminary data.</text>
</comment>
<evidence type="ECO:0000313" key="3">
    <source>
        <dbReference type="Proteomes" id="UP001501447"/>
    </source>
</evidence>
<reference evidence="3" key="1">
    <citation type="journal article" date="2019" name="Int. J. Syst. Evol. Microbiol.">
        <title>The Global Catalogue of Microorganisms (GCM) 10K type strain sequencing project: providing services to taxonomists for standard genome sequencing and annotation.</title>
        <authorList>
            <consortium name="The Broad Institute Genomics Platform"/>
            <consortium name="The Broad Institute Genome Sequencing Center for Infectious Disease"/>
            <person name="Wu L."/>
            <person name="Ma J."/>
        </authorList>
    </citation>
    <scope>NUCLEOTIDE SEQUENCE [LARGE SCALE GENOMIC DNA]</scope>
    <source>
        <strain evidence="3">JCM 16373</strain>
    </source>
</reference>
<protein>
    <submittedName>
        <fullName evidence="2">Uncharacterized protein</fullName>
    </submittedName>
</protein>
<evidence type="ECO:0000256" key="1">
    <source>
        <dbReference type="SAM" id="MobiDB-lite"/>
    </source>
</evidence>
<feature type="compositionally biased region" description="Basic and acidic residues" evidence="1">
    <location>
        <begin position="85"/>
        <end position="107"/>
    </location>
</feature>
<dbReference type="EMBL" id="BAAARJ010000032">
    <property type="protein sequence ID" value="GAA2638282.1"/>
    <property type="molecule type" value="Genomic_DNA"/>
</dbReference>
<gene>
    <name evidence="2" type="ORF">GCM10009863_63870</name>
</gene>
<proteinExistence type="predicted"/>
<accession>A0ABP6DAU5</accession>
<keyword evidence="3" id="KW-1185">Reference proteome</keyword>
<feature type="compositionally biased region" description="Basic and acidic residues" evidence="1">
    <location>
        <begin position="54"/>
        <end position="65"/>
    </location>
</feature>
<organism evidence="2 3">
    <name type="scientific">Streptomyces axinellae</name>
    <dbReference type="NCBI Taxonomy" id="552788"/>
    <lineage>
        <taxon>Bacteria</taxon>
        <taxon>Bacillati</taxon>
        <taxon>Actinomycetota</taxon>
        <taxon>Actinomycetes</taxon>
        <taxon>Kitasatosporales</taxon>
        <taxon>Streptomycetaceae</taxon>
        <taxon>Streptomyces</taxon>
    </lineage>
</organism>